<evidence type="ECO:0000256" key="2">
    <source>
        <dbReference type="ARBA" id="ARBA00007208"/>
    </source>
</evidence>
<evidence type="ECO:0000256" key="9">
    <source>
        <dbReference type="ARBA" id="ARBA00023136"/>
    </source>
</evidence>
<evidence type="ECO:0000256" key="4">
    <source>
        <dbReference type="ARBA" id="ARBA00022448"/>
    </source>
</evidence>
<feature type="transmembrane region" description="Helical" evidence="11">
    <location>
        <begin position="20"/>
        <end position="46"/>
    </location>
</feature>
<keyword evidence="6" id="KW-0997">Cell inner membrane</keyword>
<keyword evidence="11" id="KW-1133">Transmembrane helix</keyword>
<proteinExistence type="inferred from homology"/>
<gene>
    <name evidence="12" type="ordered locus">Bcen_0019</name>
</gene>
<comment type="subcellular location">
    <subcellularLocation>
        <location evidence="1">Cell inner membrane</location>
    </subcellularLocation>
</comment>
<dbReference type="Pfam" id="PF01203">
    <property type="entry name" value="T2SSN"/>
    <property type="match status" value="1"/>
</dbReference>
<protein>
    <recommendedName>
        <fullName evidence="3">Type II secretion system protein N</fullName>
    </recommendedName>
    <alternativeName>
        <fullName evidence="10">General secretion pathway protein N</fullName>
    </alternativeName>
</protein>
<evidence type="ECO:0000256" key="6">
    <source>
        <dbReference type="ARBA" id="ARBA00022519"/>
    </source>
</evidence>
<dbReference type="GO" id="GO:0015628">
    <property type="term" value="P:protein secretion by the type II secretion system"/>
    <property type="evidence" value="ECO:0007669"/>
    <property type="project" value="InterPro"/>
</dbReference>
<evidence type="ECO:0000313" key="12">
    <source>
        <dbReference type="EMBL" id="ABF74935.1"/>
    </source>
</evidence>
<evidence type="ECO:0000256" key="3">
    <source>
        <dbReference type="ARBA" id="ARBA00021563"/>
    </source>
</evidence>
<dbReference type="HOGENOM" id="CLU_080660_0_0_4"/>
<evidence type="ECO:0000256" key="8">
    <source>
        <dbReference type="ARBA" id="ARBA00022927"/>
    </source>
</evidence>
<keyword evidence="8" id="KW-0653">Protein transport</keyword>
<name>A0A0H2XKR5_BURO1</name>
<evidence type="ECO:0000256" key="1">
    <source>
        <dbReference type="ARBA" id="ARBA00004533"/>
    </source>
</evidence>
<dbReference type="InterPro" id="IPR022792">
    <property type="entry name" value="T2SS_protein-GspN"/>
</dbReference>
<dbReference type="EMBL" id="CP000378">
    <property type="protein sequence ID" value="ABF74935.1"/>
    <property type="molecule type" value="Genomic_DNA"/>
</dbReference>
<dbReference type="GO" id="GO:0015627">
    <property type="term" value="C:type II protein secretion system complex"/>
    <property type="evidence" value="ECO:0007669"/>
    <property type="project" value="InterPro"/>
</dbReference>
<evidence type="ECO:0000256" key="7">
    <source>
        <dbReference type="ARBA" id="ARBA00022692"/>
    </source>
</evidence>
<dbReference type="GO" id="GO:0005886">
    <property type="term" value="C:plasma membrane"/>
    <property type="evidence" value="ECO:0007669"/>
    <property type="project" value="UniProtKB-SubCell"/>
</dbReference>
<evidence type="ECO:0000256" key="10">
    <source>
        <dbReference type="ARBA" id="ARBA00030772"/>
    </source>
</evidence>
<keyword evidence="7 11" id="KW-0812">Transmembrane</keyword>
<dbReference type="AlphaFoldDB" id="A0A0H2XKR5"/>
<keyword evidence="9 11" id="KW-0472">Membrane</keyword>
<organism evidence="12">
    <name type="scientific">Burkholderia orbicola (strain AU 1054)</name>
    <dbReference type="NCBI Taxonomy" id="331271"/>
    <lineage>
        <taxon>Bacteria</taxon>
        <taxon>Pseudomonadati</taxon>
        <taxon>Pseudomonadota</taxon>
        <taxon>Betaproteobacteria</taxon>
        <taxon>Burkholderiales</taxon>
        <taxon>Burkholderiaceae</taxon>
        <taxon>Burkholderia</taxon>
        <taxon>Burkholderia cepacia complex</taxon>
        <taxon>Burkholderia orbicola</taxon>
    </lineage>
</organism>
<evidence type="ECO:0000256" key="11">
    <source>
        <dbReference type="SAM" id="Phobius"/>
    </source>
</evidence>
<sequence length="274" mass="28876">MTAVDDANEGRPMRPWVRRLVTVLPWVLAGGLATAVTLVALAPAAWIAPQFARATGGHVNLADPDGSLWHGSGTLMLAPGADQSAATLLPGRVEWTTRFWPLLTGRVQMRMRQTEAMPDAVTLDATWRGAVLSAGTMAVPASLLTGLGTPFNTLDLQGDVRLGWSDWRLIGNNAFGQLTVTIDSMSSRVSRVKPLGSYRAVLQAKGVGADLDLSTTQGPLFLDGHGSFGPGQGSFRGTAHAAPEQQANLAGLLNLLGHPIGNNQVSLIFGDAQR</sequence>
<evidence type="ECO:0000256" key="5">
    <source>
        <dbReference type="ARBA" id="ARBA00022475"/>
    </source>
</evidence>
<reference evidence="12" key="1">
    <citation type="submission" date="2006-05" db="EMBL/GenBank/DDBJ databases">
        <title>Complete sequence of chromosome 1 of Burkholderia cenocepacia AU 1054.</title>
        <authorList>
            <consortium name="US DOE Joint Genome Institute"/>
            <person name="Copeland A."/>
            <person name="Lucas S."/>
            <person name="Lapidus A."/>
            <person name="Barry K."/>
            <person name="Detter J.C."/>
            <person name="Glavina del Rio T."/>
            <person name="Hammon N."/>
            <person name="Israni S."/>
            <person name="Dalin E."/>
            <person name="Tice H."/>
            <person name="Pitluck S."/>
            <person name="Chain P."/>
            <person name="Malfatti S."/>
            <person name="Shin M."/>
            <person name="Vergez L."/>
            <person name="Schmutz J."/>
            <person name="Larimer F."/>
            <person name="Land M."/>
            <person name="Hauser L."/>
            <person name="Kyrpides N."/>
            <person name="Lykidis A."/>
            <person name="LiPuma J.J."/>
            <person name="Konstantinidis K."/>
            <person name="Tiedje J.M."/>
            <person name="Richardson P."/>
        </authorList>
    </citation>
    <scope>NUCLEOTIDE SEQUENCE [LARGE SCALE GENOMIC DNA]</scope>
    <source>
        <strain evidence="12">AU 1054</strain>
    </source>
</reference>
<keyword evidence="4" id="KW-0813">Transport</keyword>
<keyword evidence="5" id="KW-1003">Cell membrane</keyword>
<accession>A0A0H2XKR5</accession>
<comment type="similarity">
    <text evidence="2">Belongs to the GSP N family.</text>
</comment>